<evidence type="ECO:0000256" key="10">
    <source>
        <dbReference type="ARBA" id="ARBA00023273"/>
    </source>
</evidence>
<comment type="function">
    <text evidence="11">Required for normal spermatogenesis and male fertility. Plays an important role in sperm flagellum biogenesis.</text>
</comment>
<keyword evidence="10" id="KW-0966">Cell projection</keyword>
<dbReference type="Proteomes" id="UP000001542">
    <property type="component" value="Unassembled WGS sequence"/>
</dbReference>
<dbReference type="PANTHER" id="PTHR18849:SF0">
    <property type="entry name" value="CILIA- AND FLAGELLA-ASSOCIATED PROTEIN 410-RELATED"/>
    <property type="match status" value="1"/>
</dbReference>
<dbReference type="OrthoDB" id="10251250at2759"/>
<dbReference type="InterPro" id="IPR032675">
    <property type="entry name" value="LRR_dom_sf"/>
</dbReference>
<dbReference type="GO" id="GO:0007283">
    <property type="term" value="P:spermatogenesis"/>
    <property type="evidence" value="ECO:0007669"/>
    <property type="project" value="UniProtKB-KW"/>
</dbReference>
<evidence type="ECO:0000256" key="1">
    <source>
        <dbReference type="ARBA" id="ARBA00004230"/>
    </source>
</evidence>
<evidence type="ECO:0000256" key="9">
    <source>
        <dbReference type="ARBA" id="ARBA00023069"/>
    </source>
</evidence>
<reference evidence="14" key="2">
    <citation type="journal article" date="2007" name="Science">
        <title>Draft genome sequence of the sexually transmitted pathogen Trichomonas vaginalis.</title>
        <authorList>
            <person name="Carlton J.M."/>
            <person name="Hirt R.P."/>
            <person name="Silva J.C."/>
            <person name="Delcher A.L."/>
            <person name="Schatz M."/>
            <person name="Zhao Q."/>
            <person name="Wortman J.R."/>
            <person name="Bidwell S.L."/>
            <person name="Alsmark U.C.M."/>
            <person name="Besteiro S."/>
            <person name="Sicheritz-Ponten T."/>
            <person name="Noel C.J."/>
            <person name="Dacks J.B."/>
            <person name="Foster P.G."/>
            <person name="Simillion C."/>
            <person name="Van de Peer Y."/>
            <person name="Miranda-Saavedra D."/>
            <person name="Barton G.J."/>
            <person name="Westrop G.D."/>
            <person name="Mueller S."/>
            <person name="Dessi D."/>
            <person name="Fiori P.L."/>
            <person name="Ren Q."/>
            <person name="Paulsen I."/>
            <person name="Zhang H."/>
            <person name="Bastida-Corcuera F.D."/>
            <person name="Simoes-Barbosa A."/>
            <person name="Brown M.T."/>
            <person name="Hayes R.D."/>
            <person name="Mukherjee M."/>
            <person name="Okumura C.Y."/>
            <person name="Schneider R."/>
            <person name="Smith A.J."/>
            <person name="Vanacova S."/>
            <person name="Villalvazo M."/>
            <person name="Haas B.J."/>
            <person name="Pertea M."/>
            <person name="Feldblyum T.V."/>
            <person name="Utterback T.R."/>
            <person name="Shu C.L."/>
            <person name="Osoegawa K."/>
            <person name="de Jong P.J."/>
            <person name="Hrdy I."/>
            <person name="Horvathova L."/>
            <person name="Zubacova Z."/>
            <person name="Dolezal P."/>
            <person name="Malik S.B."/>
            <person name="Logsdon J.M. Jr."/>
            <person name="Henze K."/>
            <person name="Gupta A."/>
            <person name="Wang C.C."/>
            <person name="Dunne R.L."/>
            <person name="Upcroft J.A."/>
            <person name="Upcroft P."/>
            <person name="White O."/>
            <person name="Salzberg S.L."/>
            <person name="Tang P."/>
            <person name="Chiu C.-H."/>
            <person name="Lee Y.-S."/>
            <person name="Embley T.M."/>
            <person name="Coombs G.H."/>
            <person name="Mottram J.C."/>
            <person name="Tachezy J."/>
            <person name="Fraser-Liggett C.M."/>
            <person name="Johnson P.J."/>
        </authorList>
    </citation>
    <scope>NUCLEOTIDE SEQUENCE [LARGE SCALE GENOMIC DNA]</scope>
    <source>
        <strain evidence="14">G3</strain>
    </source>
</reference>
<keyword evidence="8 13" id="KW-0175">Coiled coil</keyword>
<evidence type="ECO:0000256" key="7">
    <source>
        <dbReference type="ARBA" id="ARBA00022871"/>
    </source>
</evidence>
<dbReference type="FunFam" id="3.80.10.10:FF:000932">
    <property type="entry name" value="Leucine Rich Repeat family protein"/>
    <property type="match status" value="1"/>
</dbReference>
<keyword evidence="4" id="KW-0677">Repeat</keyword>
<comment type="subcellular location">
    <subcellularLocation>
        <location evidence="1">Cell projection</location>
        <location evidence="1">Cilium</location>
        <location evidence="1">Flagellum</location>
    </subcellularLocation>
</comment>
<proteinExistence type="predicted"/>
<evidence type="ECO:0000256" key="5">
    <source>
        <dbReference type="ARBA" id="ARBA00022782"/>
    </source>
</evidence>
<keyword evidence="15" id="KW-1185">Reference proteome</keyword>
<reference evidence="14" key="1">
    <citation type="submission" date="2006-10" db="EMBL/GenBank/DDBJ databases">
        <authorList>
            <person name="Amadeo P."/>
            <person name="Zhao Q."/>
            <person name="Wortman J."/>
            <person name="Fraser-Liggett C."/>
            <person name="Carlton J."/>
        </authorList>
    </citation>
    <scope>NUCLEOTIDE SEQUENCE</scope>
    <source>
        <strain evidence="14">G3</strain>
    </source>
</reference>
<evidence type="ECO:0000256" key="2">
    <source>
        <dbReference type="ARBA" id="ARBA00022553"/>
    </source>
</evidence>
<dbReference type="SMR" id="A2G1I9"/>
<dbReference type="Pfam" id="PF14580">
    <property type="entry name" value="LRR_9"/>
    <property type="match status" value="1"/>
</dbReference>
<dbReference type="PROSITE" id="PS51450">
    <property type="entry name" value="LRR"/>
    <property type="match status" value="2"/>
</dbReference>
<dbReference type="eggNOG" id="KOG1836">
    <property type="taxonomic scope" value="Eukaryota"/>
</dbReference>
<keyword evidence="3" id="KW-0433">Leucine-rich repeat</keyword>
<keyword evidence="2" id="KW-0597">Phosphoprotein</keyword>
<dbReference type="InParanoid" id="A2G1I9"/>
<keyword evidence="7" id="KW-0744">Spermatogenesis</keyword>
<keyword evidence="9" id="KW-0969">Cilium</keyword>
<evidence type="ECO:0000256" key="4">
    <source>
        <dbReference type="ARBA" id="ARBA00022737"/>
    </source>
</evidence>
<gene>
    <name evidence="14" type="ORF">TVAG_206620</name>
</gene>
<evidence type="ECO:0000256" key="6">
    <source>
        <dbReference type="ARBA" id="ARBA00022846"/>
    </source>
</evidence>
<dbReference type="Gene3D" id="3.80.10.10">
    <property type="entry name" value="Ribonuclease Inhibitor"/>
    <property type="match status" value="1"/>
</dbReference>
<dbReference type="InterPro" id="IPR001611">
    <property type="entry name" value="Leu-rich_rpt"/>
</dbReference>
<dbReference type="SUPFAM" id="SSF52075">
    <property type="entry name" value="Outer arm dynein light chain 1"/>
    <property type="match status" value="1"/>
</dbReference>
<dbReference type="VEuPathDB" id="TrichDB:TVAGG3_0825200"/>
<keyword evidence="5" id="KW-0221">Differentiation</keyword>
<protein>
    <recommendedName>
        <fullName evidence="12">Leucine-rich repeat-containing protein 46</fullName>
    </recommendedName>
</protein>
<name>A2G1I9_TRIV3</name>
<feature type="coiled-coil region" evidence="13">
    <location>
        <begin position="160"/>
        <end position="263"/>
    </location>
</feature>
<accession>A2G1I9</accession>
<evidence type="ECO:0000256" key="3">
    <source>
        <dbReference type="ARBA" id="ARBA00022614"/>
    </source>
</evidence>
<dbReference type="KEGG" id="tva:4746643"/>
<evidence type="ECO:0000256" key="12">
    <source>
        <dbReference type="ARBA" id="ARBA00071454"/>
    </source>
</evidence>
<evidence type="ECO:0000256" key="13">
    <source>
        <dbReference type="SAM" id="Coils"/>
    </source>
</evidence>
<dbReference type="EMBL" id="DS114246">
    <property type="protein sequence ID" value="EAX88983.1"/>
    <property type="molecule type" value="Genomic_DNA"/>
</dbReference>
<evidence type="ECO:0000313" key="15">
    <source>
        <dbReference type="Proteomes" id="UP000001542"/>
    </source>
</evidence>
<sequence length="847" mass="98861">MKKINILERIFRYTSIRELSLIGHNISNIRNISSLFKLKKLNLSWNSITDFTPLTKIVDLETIILNNNKIDSIPSTIKNLKHLRFLGIRSNKIKDYEEYKKLTNNITLVSLDISNNPFGREENDQLYIIFTLPQIQVVNRQEITQYMRDNANKLYSSETIQQNNQKDFNLQQKYEDLQQQLSIFQDKLKQTQSKLDTANETIRNNQEQNNDYQRLSKLLRSTQAEREKLASELSVLRSESMTLKEMLTQLQEENSEISDEETNSPEYVKVKILKKKLHDSDVMQRTIAKNAHKEIKKINSEKQQLLNTINDLEMFKADALRTIAALNLNNKNLKSDLENTRKELETKNEAFLEEFAKMRILLGDQYNHLSSISIENEERLKGELKNKNEMYNLESAIQKIKSERDSAQLRLADLNDSHAEEKQAIIEKFSLKSKQQQYLIDELKSKLNESENKNNKIQKEKERLERKLARLFDVYGKLKEMRDNELHETQKTNDEMQSIQKELKENEEKMKRIQMSKQTDDEIFNTLARKHKDMEKKYNQLLNADSANKMLIKNIEAHEKLITEREKKIDNLEAERDKLSDENEKLRQENFKMQAKIQELTDVEKAGRQNIAILEDKNKSNEETIENLRNELKNKTKALDEIGSKLQTSNTDNIKLIGENKIQNAKLAQLKSDLAEIKDLTDSPKFSSLNNFEKVSQFLNKFNDVLNAIGLEDISPFIKNPRMKLDLYPDKTVQVESESETLLQKQRRILNAVRKELTTFPNVGNFMQPTEDDIEGQLDQLHKLVAIIKALFEQREKNITEMSKVVASQHRAVMAMSQRPSMSTIAESESNLSRAKSIIENDSKLNN</sequence>
<dbReference type="VEuPathDB" id="TrichDB:TVAG_206620"/>
<evidence type="ECO:0000256" key="11">
    <source>
        <dbReference type="ARBA" id="ARBA00058432"/>
    </source>
</evidence>
<dbReference type="RefSeq" id="XP_001301913.1">
    <property type="nucleotide sequence ID" value="XM_001301912.1"/>
</dbReference>
<feature type="coiled-coil region" evidence="13">
    <location>
        <begin position="288"/>
        <end position="680"/>
    </location>
</feature>
<dbReference type="GO" id="GO:0031514">
    <property type="term" value="C:motile cilium"/>
    <property type="evidence" value="ECO:0007669"/>
    <property type="project" value="UniProtKB-SubCell"/>
</dbReference>
<dbReference type="GO" id="GO:0030154">
    <property type="term" value="P:cell differentiation"/>
    <property type="evidence" value="ECO:0007669"/>
    <property type="project" value="UniProtKB-KW"/>
</dbReference>
<evidence type="ECO:0000313" key="14">
    <source>
        <dbReference type="EMBL" id="EAX88983.1"/>
    </source>
</evidence>
<evidence type="ECO:0000256" key="8">
    <source>
        <dbReference type="ARBA" id="ARBA00023054"/>
    </source>
</evidence>
<dbReference type="AlphaFoldDB" id="A2G1I9"/>
<dbReference type="PANTHER" id="PTHR18849">
    <property type="entry name" value="LEUCINE RICH REPEAT PROTEIN"/>
    <property type="match status" value="1"/>
</dbReference>
<organism evidence="14 15">
    <name type="scientific">Trichomonas vaginalis (strain ATCC PRA-98 / G3)</name>
    <dbReference type="NCBI Taxonomy" id="412133"/>
    <lineage>
        <taxon>Eukaryota</taxon>
        <taxon>Metamonada</taxon>
        <taxon>Parabasalia</taxon>
        <taxon>Trichomonadida</taxon>
        <taxon>Trichomonadidae</taxon>
        <taxon>Trichomonas</taxon>
    </lineage>
</organism>
<keyword evidence="6" id="KW-0282">Flagellum</keyword>